<dbReference type="OrthoDB" id="123307at2"/>
<gene>
    <name evidence="2" type="ORF">SAMN05421684_3843</name>
</gene>
<dbReference type="Proteomes" id="UP000199632">
    <property type="component" value="Unassembled WGS sequence"/>
</dbReference>
<dbReference type="AlphaFoldDB" id="A0A1H3RHS1"/>
<dbReference type="Pfam" id="PF11706">
    <property type="entry name" value="zf-CGNR"/>
    <property type="match status" value="1"/>
</dbReference>
<dbReference type="InterPro" id="IPR023286">
    <property type="entry name" value="ABATE_dom_sf"/>
</dbReference>
<dbReference type="EMBL" id="FNQB01000002">
    <property type="protein sequence ID" value="SDZ25237.1"/>
    <property type="molecule type" value="Genomic_DNA"/>
</dbReference>
<dbReference type="PANTHER" id="PTHR35525:SF3">
    <property type="entry name" value="BLL6575 PROTEIN"/>
    <property type="match status" value="1"/>
</dbReference>
<evidence type="ECO:0000313" key="2">
    <source>
        <dbReference type="EMBL" id="SDZ25237.1"/>
    </source>
</evidence>
<dbReference type="STRING" id="137265.SAMN05421684_3843"/>
<evidence type="ECO:0000313" key="3">
    <source>
        <dbReference type="Proteomes" id="UP000199632"/>
    </source>
</evidence>
<proteinExistence type="predicted"/>
<dbReference type="InterPro" id="IPR010852">
    <property type="entry name" value="ABATE"/>
</dbReference>
<protein>
    <submittedName>
        <fullName evidence="2">Conserved protein containing a Zn-ribbon-like motif, possibly RNA-binding</fullName>
    </submittedName>
</protein>
<dbReference type="Pfam" id="PF07336">
    <property type="entry name" value="ABATE"/>
    <property type="match status" value="1"/>
</dbReference>
<keyword evidence="3" id="KW-1185">Reference proteome</keyword>
<dbReference type="PANTHER" id="PTHR35525">
    <property type="entry name" value="BLL6575 PROTEIN"/>
    <property type="match status" value="1"/>
</dbReference>
<organism evidence="2 3">
    <name type="scientific">Asanoa ishikariensis</name>
    <dbReference type="NCBI Taxonomy" id="137265"/>
    <lineage>
        <taxon>Bacteria</taxon>
        <taxon>Bacillati</taxon>
        <taxon>Actinomycetota</taxon>
        <taxon>Actinomycetes</taxon>
        <taxon>Micromonosporales</taxon>
        <taxon>Micromonosporaceae</taxon>
        <taxon>Asanoa</taxon>
    </lineage>
</organism>
<feature type="domain" description="Zinc finger CGNR" evidence="1">
    <location>
        <begin position="161"/>
        <end position="203"/>
    </location>
</feature>
<dbReference type="InterPro" id="IPR021005">
    <property type="entry name" value="Znf_CGNR"/>
</dbReference>
<dbReference type="RefSeq" id="WP_090794027.1">
    <property type="nucleotide sequence ID" value="NZ_BOND01000021.1"/>
</dbReference>
<accession>A0A1H3RHS1</accession>
<sequence>MLSVELRPARPIAHALGGRLSLALVNSVLWRRSAEPIERITDYPGLAGYLRDAGGLDDAALTDLEAGAAADPAGASAALDRALALREALFRLFSAVAAGAEPDGADIAVLDRVFRAGMRQIRVGVGDGRGYRPGWTGLDVPSWEAAADAVAVLGSPDAPPIKQCPGETCGWLFVDESRNHSRQWCDSRMCGNRARARRHYQKQRAG</sequence>
<evidence type="ECO:0000259" key="1">
    <source>
        <dbReference type="Pfam" id="PF11706"/>
    </source>
</evidence>
<dbReference type="Gene3D" id="1.10.3300.10">
    <property type="entry name" value="Jann2411-like domain"/>
    <property type="match status" value="1"/>
</dbReference>
<reference evidence="3" key="1">
    <citation type="submission" date="2016-10" db="EMBL/GenBank/DDBJ databases">
        <authorList>
            <person name="Varghese N."/>
            <person name="Submissions S."/>
        </authorList>
    </citation>
    <scope>NUCLEOTIDE SEQUENCE [LARGE SCALE GENOMIC DNA]</scope>
    <source>
        <strain evidence="3">DSM 44718</strain>
    </source>
</reference>
<dbReference type="SUPFAM" id="SSF160904">
    <property type="entry name" value="Jann2411-like"/>
    <property type="match status" value="1"/>
</dbReference>
<name>A0A1H3RHS1_9ACTN</name>